<dbReference type="PANTHER" id="PTHR37166">
    <property type="entry name" value="PROTEIN FLAG"/>
    <property type="match status" value="1"/>
</dbReference>
<evidence type="ECO:0000256" key="1">
    <source>
        <dbReference type="SAM" id="MobiDB-lite"/>
    </source>
</evidence>
<dbReference type="RefSeq" id="WP_177173467.1">
    <property type="nucleotide sequence ID" value="NZ_FODY01000004.1"/>
</dbReference>
<dbReference type="InterPro" id="IPR005186">
    <property type="entry name" value="FlaG"/>
</dbReference>
<dbReference type="SUPFAM" id="SSF160214">
    <property type="entry name" value="FlaG-like"/>
    <property type="match status" value="1"/>
</dbReference>
<dbReference type="AlphaFoldDB" id="A0A1H8RXJ5"/>
<proteinExistence type="predicted"/>
<feature type="compositionally biased region" description="Basic and acidic residues" evidence="1">
    <location>
        <begin position="52"/>
        <end position="65"/>
    </location>
</feature>
<reference evidence="2 3" key="1">
    <citation type="submission" date="2016-10" db="EMBL/GenBank/DDBJ databases">
        <authorList>
            <person name="de Groot N.N."/>
        </authorList>
    </citation>
    <scope>NUCLEOTIDE SEQUENCE [LARGE SCALE GENOMIC DNA]</scope>
    <source>
        <strain evidence="2 3">DSM 13305</strain>
    </source>
</reference>
<name>A0A1H8RXJ5_9FIRM</name>
<feature type="region of interest" description="Disordered" evidence="1">
    <location>
        <begin position="41"/>
        <end position="65"/>
    </location>
</feature>
<dbReference type="STRING" id="112903.SAMN04490178_104117"/>
<organism evidence="2 3">
    <name type="scientific">Propionispora vibrioides</name>
    <dbReference type="NCBI Taxonomy" id="112903"/>
    <lineage>
        <taxon>Bacteria</taxon>
        <taxon>Bacillati</taxon>
        <taxon>Bacillota</taxon>
        <taxon>Negativicutes</taxon>
        <taxon>Selenomonadales</taxon>
        <taxon>Sporomusaceae</taxon>
        <taxon>Propionispora</taxon>
    </lineage>
</organism>
<evidence type="ECO:0000313" key="3">
    <source>
        <dbReference type="Proteomes" id="UP000198847"/>
    </source>
</evidence>
<dbReference type="PANTHER" id="PTHR37166:SF1">
    <property type="entry name" value="PROTEIN FLAG"/>
    <property type="match status" value="1"/>
</dbReference>
<protein>
    <submittedName>
        <fullName evidence="2">Flagellar protein FlaG</fullName>
    </submittedName>
</protein>
<dbReference type="Proteomes" id="UP000198847">
    <property type="component" value="Unassembled WGS sequence"/>
</dbReference>
<keyword evidence="2" id="KW-0969">Cilium</keyword>
<keyword evidence="3" id="KW-1185">Reference proteome</keyword>
<gene>
    <name evidence="2" type="ORF">SAMN04490178_104117</name>
</gene>
<keyword evidence="2" id="KW-0966">Cell projection</keyword>
<dbReference type="InterPro" id="IPR035924">
    <property type="entry name" value="FlaG-like_sf"/>
</dbReference>
<evidence type="ECO:0000313" key="2">
    <source>
        <dbReference type="EMBL" id="SEO71095.1"/>
    </source>
</evidence>
<keyword evidence="2" id="KW-0282">Flagellum</keyword>
<sequence>MDVKGYSSAAAVATAVRPMVNMQQDVTTTIKTLDRAVAAVSSSDAANNEQAANRDENKDRLSKKNVEEITDGLNDFMQSINTDLRFVLHQKTDQLMVQVVDLKTNKVLREAPPKELLDTLAKIRDLVGAFLDKKA</sequence>
<dbReference type="EMBL" id="FODY01000004">
    <property type="protein sequence ID" value="SEO71095.1"/>
    <property type="molecule type" value="Genomic_DNA"/>
</dbReference>
<dbReference type="Pfam" id="PF03646">
    <property type="entry name" value="FlaG"/>
    <property type="match status" value="1"/>
</dbReference>
<dbReference type="Gene3D" id="3.30.160.170">
    <property type="entry name" value="FlaG-like"/>
    <property type="match status" value="1"/>
</dbReference>
<accession>A0A1H8RXJ5</accession>